<keyword evidence="7" id="KW-0378">Hydrolase</keyword>
<gene>
    <name evidence="14" type="ORF">FHS27_003142</name>
</gene>
<evidence type="ECO:0000256" key="5">
    <source>
        <dbReference type="ARBA" id="ARBA00022692"/>
    </source>
</evidence>
<dbReference type="GO" id="GO:0008237">
    <property type="term" value="F:metallopeptidase activity"/>
    <property type="evidence" value="ECO:0007669"/>
    <property type="project" value="UniProtKB-KW"/>
</dbReference>
<organism evidence="14 15">
    <name type="scientific">Aporhodopirellula rubra</name>
    <dbReference type="NCBI Taxonomy" id="980271"/>
    <lineage>
        <taxon>Bacteria</taxon>
        <taxon>Pseudomonadati</taxon>
        <taxon>Planctomycetota</taxon>
        <taxon>Planctomycetia</taxon>
        <taxon>Pirellulales</taxon>
        <taxon>Pirellulaceae</taxon>
        <taxon>Aporhodopirellula</taxon>
    </lineage>
</organism>
<dbReference type="GO" id="GO:0016020">
    <property type="term" value="C:membrane"/>
    <property type="evidence" value="ECO:0007669"/>
    <property type="project" value="UniProtKB-SubCell"/>
</dbReference>
<comment type="cofactor">
    <cofactor evidence="1">
        <name>Zn(2+)</name>
        <dbReference type="ChEBI" id="CHEBI:29105"/>
    </cofactor>
</comment>
<evidence type="ECO:0000256" key="4">
    <source>
        <dbReference type="ARBA" id="ARBA00022670"/>
    </source>
</evidence>
<feature type="transmembrane region" description="Helical" evidence="12">
    <location>
        <begin position="259"/>
        <end position="277"/>
    </location>
</feature>
<dbReference type="GO" id="GO:0006508">
    <property type="term" value="P:proteolysis"/>
    <property type="evidence" value="ECO:0007669"/>
    <property type="project" value="UniProtKB-KW"/>
</dbReference>
<dbReference type="GO" id="GO:0046872">
    <property type="term" value="F:metal ion binding"/>
    <property type="evidence" value="ECO:0007669"/>
    <property type="project" value="UniProtKB-KW"/>
</dbReference>
<evidence type="ECO:0000256" key="9">
    <source>
        <dbReference type="ARBA" id="ARBA00022989"/>
    </source>
</evidence>
<evidence type="ECO:0000313" key="15">
    <source>
        <dbReference type="Proteomes" id="UP000536179"/>
    </source>
</evidence>
<evidence type="ECO:0000256" key="2">
    <source>
        <dbReference type="ARBA" id="ARBA00004141"/>
    </source>
</evidence>
<name>A0A7W5H6W4_9BACT</name>
<evidence type="ECO:0000256" key="6">
    <source>
        <dbReference type="ARBA" id="ARBA00022723"/>
    </source>
</evidence>
<dbReference type="EMBL" id="JACHXU010000010">
    <property type="protein sequence ID" value="MBB3207321.1"/>
    <property type="molecule type" value="Genomic_DNA"/>
</dbReference>
<evidence type="ECO:0000256" key="10">
    <source>
        <dbReference type="ARBA" id="ARBA00023049"/>
    </source>
</evidence>
<keyword evidence="11 12" id="KW-0472">Membrane</keyword>
<feature type="transmembrane region" description="Helical" evidence="12">
    <location>
        <begin position="142"/>
        <end position="160"/>
    </location>
</feature>
<evidence type="ECO:0000256" key="7">
    <source>
        <dbReference type="ARBA" id="ARBA00022801"/>
    </source>
</evidence>
<dbReference type="PANTHER" id="PTHR39188">
    <property type="entry name" value="MEMBRANE-ASSOCIATED ZINC METALLOPROTEASE M50B"/>
    <property type="match status" value="1"/>
</dbReference>
<dbReference type="AlphaFoldDB" id="A0A7W5H6W4"/>
<keyword evidence="10" id="KW-0482">Metalloprotease</keyword>
<evidence type="ECO:0000313" key="14">
    <source>
        <dbReference type="EMBL" id="MBB3207321.1"/>
    </source>
</evidence>
<comment type="caution">
    <text evidence="14">The sequence shown here is derived from an EMBL/GenBank/DDBJ whole genome shotgun (WGS) entry which is preliminary data.</text>
</comment>
<dbReference type="Proteomes" id="UP000536179">
    <property type="component" value="Unassembled WGS sequence"/>
</dbReference>
<dbReference type="InterPro" id="IPR008915">
    <property type="entry name" value="Peptidase_M50"/>
</dbReference>
<proteinExistence type="inferred from homology"/>
<keyword evidence="4 14" id="KW-0645">Protease</keyword>
<dbReference type="PANTHER" id="PTHR39188:SF3">
    <property type="entry name" value="STAGE IV SPORULATION PROTEIN FB"/>
    <property type="match status" value="1"/>
</dbReference>
<evidence type="ECO:0000259" key="13">
    <source>
        <dbReference type="Pfam" id="PF02163"/>
    </source>
</evidence>
<keyword evidence="9 12" id="KW-1133">Transmembrane helix</keyword>
<comment type="similarity">
    <text evidence="3">Belongs to the peptidase M50B family.</text>
</comment>
<feature type="transmembrane region" description="Helical" evidence="12">
    <location>
        <begin position="283"/>
        <end position="302"/>
    </location>
</feature>
<keyword evidence="6" id="KW-0479">Metal-binding</keyword>
<keyword evidence="15" id="KW-1185">Reference proteome</keyword>
<feature type="domain" description="Peptidase M50" evidence="13">
    <location>
        <begin position="142"/>
        <end position="216"/>
    </location>
</feature>
<evidence type="ECO:0000256" key="12">
    <source>
        <dbReference type="SAM" id="Phobius"/>
    </source>
</evidence>
<comment type="subcellular location">
    <subcellularLocation>
        <location evidence="2">Membrane</location>
        <topology evidence="2">Multi-pass membrane protein</topology>
    </subcellularLocation>
</comment>
<dbReference type="RefSeq" id="WP_246419810.1">
    <property type="nucleotide sequence ID" value="NZ_JACHXU010000010.1"/>
</dbReference>
<feature type="transmembrane region" description="Helical" evidence="12">
    <location>
        <begin position="116"/>
        <end position="136"/>
    </location>
</feature>
<evidence type="ECO:0000256" key="3">
    <source>
        <dbReference type="ARBA" id="ARBA00007931"/>
    </source>
</evidence>
<reference evidence="14 15" key="1">
    <citation type="submission" date="2020-08" db="EMBL/GenBank/DDBJ databases">
        <title>Genomic Encyclopedia of Type Strains, Phase III (KMG-III): the genomes of soil and plant-associated and newly described type strains.</title>
        <authorList>
            <person name="Whitman W."/>
        </authorList>
    </citation>
    <scope>NUCLEOTIDE SEQUENCE [LARGE SCALE GENOMIC DNA]</scope>
    <source>
        <strain evidence="14 15">CECT 8075</strain>
    </source>
</reference>
<keyword evidence="5 12" id="KW-0812">Transmembrane</keyword>
<evidence type="ECO:0000256" key="8">
    <source>
        <dbReference type="ARBA" id="ARBA00022833"/>
    </source>
</evidence>
<accession>A0A7W5H6W4</accession>
<dbReference type="CDD" id="cd06160">
    <property type="entry name" value="S2P-M50_like_2"/>
    <property type="match status" value="1"/>
</dbReference>
<dbReference type="Pfam" id="PF02163">
    <property type="entry name" value="Peptidase_M50"/>
    <property type="match status" value="1"/>
</dbReference>
<feature type="transmembrane region" description="Helical" evidence="12">
    <location>
        <begin position="193"/>
        <end position="215"/>
    </location>
</feature>
<feature type="transmembrane region" description="Helical" evidence="12">
    <location>
        <begin position="221"/>
        <end position="238"/>
    </location>
</feature>
<feature type="transmembrane region" description="Helical" evidence="12">
    <location>
        <begin position="363"/>
        <end position="390"/>
    </location>
</feature>
<evidence type="ECO:0000256" key="11">
    <source>
        <dbReference type="ARBA" id="ARBA00023136"/>
    </source>
</evidence>
<sequence length="846" mass="93447">MNRSNEIRPVLRPTIRLRSDAVSARTLPSTESSLGRDVSGSGISGYADVAPNGSGARIGNPIGESPILSARDARAGDGGAGDSFFEAGSVWTPEQGRKSELIAAVRAIENKSTGGFTKFIVLLVSLAVFVAAGVAWWDPWMVSMLVVVLLFHEAGHYVAMRMFGYRNVKMFFIPFLGAAVSGRHFNISGWKKAMVYLAGPVPGIIVSLPLMTAGIALEKDWMLELGGMALLLNTLNLLPIMPLDGGWIMHLTVFSRSPILEIVARVIGIVAMVAFSIFTESRFILFVAIPLVLSLPMTYRVAKLIRRLRDRPLPQPERDEIPDAAIHLLDNEIQATPLAPTPTANKAGIIVQMYESLIVRPPGIAATLAIWMVYGGAFVIAIVGGMGILVGRDLFRDGIFDMDMFDADSHSVPLDVDDTRFHLGTEPIVESYLAVARFDSAVDLEAAKQRLSPENLEKYTHVRFGNVWFASIPIEDDGQTEDELLVDEDVFLEDEFDDEFGEDDFEAVRERMRELFRPVDPAETWVAKLAQSPNVGDGMDDVAGDVEGDNGRMPRLGQSTVHVISGMHHSSIQIRAIAPDPETAKQVAEEYFQMPSVAGDRLYLPAWSPLDAPTQQQIDCRNVLKTLISGITPETAPELFEERKRLYEQQYATIDDDYDPVRAAEFAAQIRDLQTQFVADFVDGLDGEQATVGRMYQRYQQDELAYQADVEKRSIDIRARIAAGEELDESADSEMMEDEYPIMDDYLIGEQNLLGLSDSSRRSHHFAAHVSGDVLTAEDVMEEREYADQDADTDVIALNPGERILNLHVHRATDQAATLSAIVAFLGDRGFHTFELQYVTPTAEFE</sequence>
<evidence type="ECO:0000256" key="1">
    <source>
        <dbReference type="ARBA" id="ARBA00001947"/>
    </source>
</evidence>
<keyword evidence="8" id="KW-0862">Zinc</keyword>
<protein>
    <submittedName>
        <fullName evidence="14">Zn-dependent protease</fullName>
    </submittedName>
</protein>